<evidence type="ECO:0008006" key="4">
    <source>
        <dbReference type="Google" id="ProtNLM"/>
    </source>
</evidence>
<evidence type="ECO:0000256" key="1">
    <source>
        <dbReference type="SAM" id="MobiDB-lite"/>
    </source>
</evidence>
<keyword evidence="3" id="KW-1185">Reference proteome</keyword>
<feature type="compositionally biased region" description="Low complexity" evidence="1">
    <location>
        <begin position="138"/>
        <end position="152"/>
    </location>
</feature>
<gene>
    <name evidence="2" type="ORF">ANCCAN_28744</name>
</gene>
<evidence type="ECO:0000313" key="2">
    <source>
        <dbReference type="EMBL" id="RCN25543.1"/>
    </source>
</evidence>
<feature type="non-terminal residue" evidence="2">
    <location>
        <position position="254"/>
    </location>
</feature>
<reference evidence="2 3" key="1">
    <citation type="submission" date="2014-10" db="EMBL/GenBank/DDBJ databases">
        <title>Draft genome of the hookworm Ancylostoma caninum.</title>
        <authorList>
            <person name="Mitreva M."/>
        </authorList>
    </citation>
    <scope>NUCLEOTIDE SEQUENCE [LARGE SCALE GENOMIC DNA]</scope>
    <source>
        <strain evidence="2 3">Baltimore</strain>
    </source>
</reference>
<dbReference type="OrthoDB" id="442921at2759"/>
<dbReference type="EMBL" id="JOJR01011423">
    <property type="protein sequence ID" value="RCN25543.1"/>
    <property type="molecule type" value="Genomic_DNA"/>
</dbReference>
<dbReference type="AlphaFoldDB" id="A0A368F0D5"/>
<organism evidence="2 3">
    <name type="scientific">Ancylostoma caninum</name>
    <name type="common">Dog hookworm</name>
    <dbReference type="NCBI Taxonomy" id="29170"/>
    <lineage>
        <taxon>Eukaryota</taxon>
        <taxon>Metazoa</taxon>
        <taxon>Ecdysozoa</taxon>
        <taxon>Nematoda</taxon>
        <taxon>Chromadorea</taxon>
        <taxon>Rhabditida</taxon>
        <taxon>Rhabditina</taxon>
        <taxon>Rhabditomorpha</taxon>
        <taxon>Strongyloidea</taxon>
        <taxon>Ancylostomatidae</taxon>
        <taxon>Ancylostomatinae</taxon>
        <taxon>Ancylostoma</taxon>
    </lineage>
</organism>
<name>A0A368F0D5_ANCCA</name>
<dbReference type="Proteomes" id="UP000252519">
    <property type="component" value="Unassembled WGS sequence"/>
</dbReference>
<comment type="caution">
    <text evidence="2">The sequence shown here is derived from an EMBL/GenBank/DDBJ whole genome shotgun (WGS) entry which is preliminary data.</text>
</comment>
<feature type="region of interest" description="Disordered" evidence="1">
    <location>
        <begin position="131"/>
        <end position="152"/>
    </location>
</feature>
<sequence length="254" mass="27942">MGIAEGLSSDSDDDVYTKSVDIRKVRGVVSDVILPLPPEGPTVGYNGQKESTSKDVVVVDDDDSLDLPDPDLAFSAKAKRSRRQRVEQLTRKELLELEEILSEPVIQMPVPCPKRTRRADLYDYVGVSPDNAKASSASSEIPKPSDKSSSSTDIIELDKEVNLFVTVFVEQEKGKTGRFMSILRDEPFDKLRPAFAKELKCNQLDVMIHVNNVDAGPGDTPDSMGLDTEKLALVNVFCLRPNSNSEEDLSTDPS</sequence>
<accession>A0A368F0D5</accession>
<protein>
    <recommendedName>
        <fullName evidence="4">Rad60/SUMO-like domain-containing protein</fullName>
    </recommendedName>
</protein>
<dbReference type="STRING" id="29170.A0A368F0D5"/>
<proteinExistence type="predicted"/>
<evidence type="ECO:0000313" key="3">
    <source>
        <dbReference type="Proteomes" id="UP000252519"/>
    </source>
</evidence>